<organism evidence="2 3">
    <name type="scientific">Brassica napus</name>
    <name type="common">Rape</name>
    <dbReference type="NCBI Taxonomy" id="3708"/>
    <lineage>
        <taxon>Eukaryota</taxon>
        <taxon>Viridiplantae</taxon>
        <taxon>Streptophyta</taxon>
        <taxon>Embryophyta</taxon>
        <taxon>Tracheophyta</taxon>
        <taxon>Spermatophyta</taxon>
        <taxon>Magnoliopsida</taxon>
        <taxon>eudicotyledons</taxon>
        <taxon>Gunneridae</taxon>
        <taxon>Pentapetalae</taxon>
        <taxon>rosids</taxon>
        <taxon>malvids</taxon>
        <taxon>Brassicales</taxon>
        <taxon>Brassicaceae</taxon>
        <taxon>Brassiceae</taxon>
        <taxon>Brassica</taxon>
    </lineage>
</organism>
<evidence type="ECO:0000256" key="1">
    <source>
        <dbReference type="SAM" id="MobiDB-lite"/>
    </source>
</evidence>
<gene>
    <name evidence="2" type="primary">BnaC02g16950D</name>
    <name evidence="2" type="ORF">GSBRNA2T00097122001</name>
</gene>
<dbReference type="Proteomes" id="UP000028999">
    <property type="component" value="Unassembled WGS sequence"/>
</dbReference>
<name>A0A078INH0_BRANA</name>
<dbReference type="Gramene" id="CDY50598">
    <property type="protein sequence ID" value="CDY50598"/>
    <property type="gene ID" value="GSBRNA2T00097122001"/>
</dbReference>
<dbReference type="PaxDb" id="3708-A0A078INH0"/>
<evidence type="ECO:0000313" key="2">
    <source>
        <dbReference type="EMBL" id="CDY50598.1"/>
    </source>
</evidence>
<keyword evidence="3" id="KW-1185">Reference proteome</keyword>
<protein>
    <submittedName>
        <fullName evidence="2">BnaC02g16950D protein</fullName>
    </submittedName>
</protein>
<proteinExistence type="predicted"/>
<reference evidence="2 3" key="1">
    <citation type="journal article" date="2014" name="Science">
        <title>Plant genetics. Early allopolyploid evolution in the post-Neolithic Brassica napus oilseed genome.</title>
        <authorList>
            <person name="Chalhoub B."/>
            <person name="Denoeud F."/>
            <person name="Liu S."/>
            <person name="Parkin I.A."/>
            <person name="Tang H."/>
            <person name="Wang X."/>
            <person name="Chiquet J."/>
            <person name="Belcram H."/>
            <person name="Tong C."/>
            <person name="Samans B."/>
            <person name="Correa M."/>
            <person name="Da Silva C."/>
            <person name="Just J."/>
            <person name="Falentin C."/>
            <person name="Koh C.S."/>
            <person name="Le Clainche I."/>
            <person name="Bernard M."/>
            <person name="Bento P."/>
            <person name="Noel B."/>
            <person name="Labadie K."/>
            <person name="Alberti A."/>
            <person name="Charles M."/>
            <person name="Arnaud D."/>
            <person name="Guo H."/>
            <person name="Daviaud C."/>
            <person name="Alamery S."/>
            <person name="Jabbari K."/>
            <person name="Zhao M."/>
            <person name="Edger P.P."/>
            <person name="Chelaifa H."/>
            <person name="Tack D."/>
            <person name="Lassalle G."/>
            <person name="Mestiri I."/>
            <person name="Schnel N."/>
            <person name="Le Paslier M.C."/>
            <person name="Fan G."/>
            <person name="Renault V."/>
            <person name="Bayer P.E."/>
            <person name="Golicz A.A."/>
            <person name="Manoli S."/>
            <person name="Lee T.H."/>
            <person name="Thi V.H."/>
            <person name="Chalabi S."/>
            <person name="Hu Q."/>
            <person name="Fan C."/>
            <person name="Tollenaere R."/>
            <person name="Lu Y."/>
            <person name="Battail C."/>
            <person name="Shen J."/>
            <person name="Sidebottom C.H."/>
            <person name="Wang X."/>
            <person name="Canaguier A."/>
            <person name="Chauveau A."/>
            <person name="Berard A."/>
            <person name="Deniot G."/>
            <person name="Guan M."/>
            <person name="Liu Z."/>
            <person name="Sun F."/>
            <person name="Lim Y.P."/>
            <person name="Lyons E."/>
            <person name="Town C.D."/>
            <person name="Bancroft I."/>
            <person name="Wang X."/>
            <person name="Meng J."/>
            <person name="Ma J."/>
            <person name="Pires J.C."/>
            <person name="King G.J."/>
            <person name="Brunel D."/>
            <person name="Delourme R."/>
            <person name="Renard M."/>
            <person name="Aury J.M."/>
            <person name="Adams K.L."/>
            <person name="Batley J."/>
            <person name="Snowdon R.J."/>
            <person name="Tost J."/>
            <person name="Edwards D."/>
            <person name="Zhou Y."/>
            <person name="Hua W."/>
            <person name="Sharpe A.G."/>
            <person name="Paterson A.H."/>
            <person name="Guan C."/>
            <person name="Wincker P."/>
        </authorList>
    </citation>
    <scope>NUCLEOTIDE SEQUENCE [LARGE SCALE GENOMIC DNA]</scope>
    <source>
        <strain evidence="3">cv. Darmor-bzh</strain>
    </source>
</reference>
<evidence type="ECO:0000313" key="3">
    <source>
        <dbReference type="Proteomes" id="UP000028999"/>
    </source>
</evidence>
<feature type="compositionally biased region" description="Basic and acidic residues" evidence="1">
    <location>
        <begin position="8"/>
        <end position="27"/>
    </location>
</feature>
<sequence length="124" mass="14601">MQKREKKHDRTEKMKKMKRNDEESRRLRENTFRAPEDMCLNLFLILMQREYFYDRLSEGPLRHLACSALRATVLARRGSLCMVWSTFAPGVLLSSRCCHPPLGFIDADYGYFPDGVDGLYSWFL</sequence>
<dbReference type="AlphaFoldDB" id="A0A078INH0"/>
<feature type="region of interest" description="Disordered" evidence="1">
    <location>
        <begin position="1"/>
        <end position="27"/>
    </location>
</feature>
<dbReference type="EMBL" id="LK032925">
    <property type="protein sequence ID" value="CDY50598.1"/>
    <property type="molecule type" value="Genomic_DNA"/>
</dbReference>
<dbReference type="OMA" id="MKRNDEE"/>
<accession>A0A078INH0</accession>